<protein>
    <submittedName>
        <fullName evidence="2">Uncharacterized protein</fullName>
    </submittedName>
</protein>
<keyword evidence="3" id="KW-1185">Reference proteome</keyword>
<name>A0A6A6WID4_9PEZI</name>
<dbReference type="GeneID" id="54486338"/>
<evidence type="ECO:0000313" key="2">
    <source>
        <dbReference type="EMBL" id="KAF2761417.1"/>
    </source>
</evidence>
<dbReference type="RefSeq" id="XP_033603868.1">
    <property type="nucleotide sequence ID" value="XM_033745284.1"/>
</dbReference>
<feature type="region of interest" description="Disordered" evidence="1">
    <location>
        <begin position="90"/>
        <end position="110"/>
    </location>
</feature>
<gene>
    <name evidence="2" type="ORF">EJ05DRAFT_483785</name>
</gene>
<accession>A0A6A6WID4</accession>
<feature type="compositionally biased region" description="Polar residues" evidence="1">
    <location>
        <begin position="233"/>
        <end position="244"/>
    </location>
</feature>
<organism evidence="2 3">
    <name type="scientific">Pseudovirgaria hyperparasitica</name>
    <dbReference type="NCBI Taxonomy" id="470096"/>
    <lineage>
        <taxon>Eukaryota</taxon>
        <taxon>Fungi</taxon>
        <taxon>Dikarya</taxon>
        <taxon>Ascomycota</taxon>
        <taxon>Pezizomycotina</taxon>
        <taxon>Dothideomycetes</taxon>
        <taxon>Dothideomycetes incertae sedis</taxon>
        <taxon>Acrospermales</taxon>
        <taxon>Acrospermaceae</taxon>
        <taxon>Pseudovirgaria</taxon>
    </lineage>
</organism>
<feature type="compositionally biased region" description="Polar residues" evidence="1">
    <location>
        <begin position="261"/>
        <end position="289"/>
    </location>
</feature>
<dbReference type="Proteomes" id="UP000799437">
    <property type="component" value="Unassembled WGS sequence"/>
</dbReference>
<evidence type="ECO:0000256" key="1">
    <source>
        <dbReference type="SAM" id="MobiDB-lite"/>
    </source>
</evidence>
<sequence>MTMFDNVAPDTRPQRPSRNNFYSNFDATFNTVDLPGLITGNEELPTAEDADHLDQTNVDPFDDAFEVDDLLLDSDEDHYFPHRLSVISERTEPLSLSSSQRGAFRSSHRNSHRDSFEATLLVSTHPYSRDMSQRSLRGPLPMGSNQLALRSRSSLRSLPVEEESDSDSDANSNYDSPVLRTESYSDSNTYAEPQTPPSHSRSSSTSTIKAYPIPQWTIPQPNPQPLPSRPMYHSSTPSWVTVASETKPEPEDSEDDWVSERSITPTVESSVTPNPSPSKRSTASAPSPFTQRIVSQGLAGPIQMRSQTPITALEGSLQQKACQIACLVGAPEPERFNKLRPTSFHQRVCRALEAKEARIITPDQPNYATRAMLKESSPLDALSLRFQQMSSTMSNIGVLESALEDSWGVSSTDTTRPVLYTQAAYQTADVTAARRPPQVPAFLQCAGVEHQLYPVYPKAFFGMHAPAKAVAKKPSGWNLLVACLDPRRAVKGKEVSVEAEEVPLAPQSETLAMCDVCSRAIERTRWVCRVSGCGVEVRLYMAIHKRGVAHSRLNKCIIQSKIYIELTVESPVSAD</sequence>
<feature type="compositionally biased region" description="Low complexity" evidence="1">
    <location>
        <begin position="197"/>
        <end position="207"/>
    </location>
</feature>
<feature type="region of interest" description="Disordered" evidence="1">
    <location>
        <begin position="150"/>
        <end position="289"/>
    </location>
</feature>
<dbReference type="AlphaFoldDB" id="A0A6A6WID4"/>
<dbReference type="EMBL" id="ML996567">
    <property type="protein sequence ID" value="KAF2761417.1"/>
    <property type="molecule type" value="Genomic_DNA"/>
</dbReference>
<proteinExistence type="predicted"/>
<feature type="compositionally biased region" description="Polar residues" evidence="1">
    <location>
        <begin position="182"/>
        <end position="192"/>
    </location>
</feature>
<reference evidence="2" key="1">
    <citation type="journal article" date="2020" name="Stud. Mycol.">
        <title>101 Dothideomycetes genomes: a test case for predicting lifestyles and emergence of pathogens.</title>
        <authorList>
            <person name="Haridas S."/>
            <person name="Albert R."/>
            <person name="Binder M."/>
            <person name="Bloem J."/>
            <person name="Labutti K."/>
            <person name="Salamov A."/>
            <person name="Andreopoulos B."/>
            <person name="Baker S."/>
            <person name="Barry K."/>
            <person name="Bills G."/>
            <person name="Bluhm B."/>
            <person name="Cannon C."/>
            <person name="Castanera R."/>
            <person name="Culley D."/>
            <person name="Daum C."/>
            <person name="Ezra D."/>
            <person name="Gonzalez J."/>
            <person name="Henrissat B."/>
            <person name="Kuo A."/>
            <person name="Liang C."/>
            <person name="Lipzen A."/>
            <person name="Lutzoni F."/>
            <person name="Magnuson J."/>
            <person name="Mondo S."/>
            <person name="Nolan M."/>
            <person name="Ohm R."/>
            <person name="Pangilinan J."/>
            <person name="Park H.-J."/>
            <person name="Ramirez L."/>
            <person name="Alfaro M."/>
            <person name="Sun H."/>
            <person name="Tritt A."/>
            <person name="Yoshinaga Y."/>
            <person name="Zwiers L.-H."/>
            <person name="Turgeon B."/>
            <person name="Goodwin S."/>
            <person name="Spatafora J."/>
            <person name="Crous P."/>
            <person name="Grigoriev I."/>
        </authorList>
    </citation>
    <scope>NUCLEOTIDE SEQUENCE</scope>
    <source>
        <strain evidence="2">CBS 121739</strain>
    </source>
</reference>
<evidence type="ECO:0000313" key="3">
    <source>
        <dbReference type="Proteomes" id="UP000799437"/>
    </source>
</evidence>